<dbReference type="Gene3D" id="3.40.309.10">
    <property type="entry name" value="Aldehyde Dehydrogenase, Chain A, domain 2"/>
    <property type="match status" value="1"/>
</dbReference>
<dbReference type="InterPro" id="IPR016160">
    <property type="entry name" value="Ald_DH_CS_CYS"/>
</dbReference>
<reference evidence="10" key="1">
    <citation type="submission" date="2015-10" db="EMBL/GenBank/DDBJ databases">
        <title>Genome of Paenibacillus bovis sp. nov.</title>
        <authorList>
            <person name="Wu Z."/>
            <person name="Gao C."/>
            <person name="Liu Z."/>
            <person name="Zheng H."/>
        </authorList>
    </citation>
    <scope>NUCLEOTIDE SEQUENCE [LARGE SCALE GENOMIC DNA]</scope>
    <source>
        <strain evidence="10">BD3526</strain>
    </source>
</reference>
<dbReference type="KEGG" id="pbv:AR543_07865"/>
<dbReference type="PANTHER" id="PTHR42862:SF1">
    <property type="entry name" value="DELTA-1-PYRROLINE-5-CARBOXYLATE DEHYDROGENASE 2, ISOFORM A-RELATED"/>
    <property type="match status" value="1"/>
</dbReference>
<evidence type="ECO:0000259" key="8">
    <source>
        <dbReference type="Pfam" id="PF00171"/>
    </source>
</evidence>
<dbReference type="GO" id="GO:0003842">
    <property type="term" value="F:L-glutamate gamma-semialdehyde dehydrogenase activity"/>
    <property type="evidence" value="ECO:0007669"/>
    <property type="project" value="UniProtKB-UniRule"/>
</dbReference>
<evidence type="ECO:0000313" key="9">
    <source>
        <dbReference type="EMBL" id="ANF95929.1"/>
    </source>
</evidence>
<dbReference type="FunFam" id="3.40.309.10:FF:000005">
    <property type="entry name" value="1-pyrroline-5-carboxylate dehydrogenase 1"/>
    <property type="match status" value="1"/>
</dbReference>
<dbReference type="OrthoDB" id="20170at2"/>
<dbReference type="InterPro" id="IPR050485">
    <property type="entry name" value="Proline_metab_enzyme"/>
</dbReference>
<dbReference type="Proteomes" id="UP000078148">
    <property type="component" value="Chromosome"/>
</dbReference>
<feature type="domain" description="Aldehyde dehydrogenase" evidence="8">
    <location>
        <begin position="55"/>
        <end position="516"/>
    </location>
</feature>
<reference evidence="9 10" key="2">
    <citation type="journal article" date="2016" name="Int. J. Syst. Evol. Microbiol.">
        <title>Paenibacillus bovis sp. nov., isolated from raw yak (Bos grunniens) milk.</title>
        <authorList>
            <person name="Gao C."/>
            <person name="Han J."/>
            <person name="Liu Z."/>
            <person name="Xu X."/>
            <person name="Hang F."/>
            <person name="Wu Z."/>
        </authorList>
    </citation>
    <scope>NUCLEOTIDE SEQUENCE [LARGE SCALE GENOMIC DNA]</scope>
    <source>
        <strain evidence="9 10">BD3526</strain>
    </source>
</reference>
<name>A0A172ZEH7_9BACL</name>
<keyword evidence="4" id="KW-0520">NAD</keyword>
<dbReference type="FunFam" id="3.40.605.10:FF:000045">
    <property type="entry name" value="1-pyrroline-5-carboxylate dehydrogenase 1"/>
    <property type="match status" value="1"/>
</dbReference>
<evidence type="ECO:0000256" key="2">
    <source>
        <dbReference type="ARBA" id="ARBA00012884"/>
    </source>
</evidence>
<keyword evidence="3" id="KW-0560">Oxidoreductase</keyword>
<dbReference type="PROSITE" id="PS00070">
    <property type="entry name" value="ALDEHYDE_DEHYDR_CYS"/>
    <property type="match status" value="1"/>
</dbReference>
<evidence type="ECO:0000256" key="3">
    <source>
        <dbReference type="ARBA" id="ARBA00023002"/>
    </source>
</evidence>
<proteinExistence type="inferred from homology"/>
<dbReference type="EC" id="1.2.1.88" evidence="2 7"/>
<evidence type="ECO:0000256" key="5">
    <source>
        <dbReference type="ARBA" id="ARBA00048142"/>
    </source>
</evidence>
<evidence type="ECO:0000256" key="4">
    <source>
        <dbReference type="ARBA" id="ARBA00023027"/>
    </source>
</evidence>
<dbReference type="AlphaFoldDB" id="A0A172ZEH7"/>
<evidence type="ECO:0000256" key="1">
    <source>
        <dbReference type="ARBA" id="ARBA00004786"/>
    </source>
</evidence>
<comment type="pathway">
    <text evidence="1">Amino-acid degradation; L-proline degradation into L-glutamate; L-glutamate from L-proline: step 2/2.</text>
</comment>
<protein>
    <recommendedName>
        <fullName evidence="2 7">L-glutamate gamma-semialdehyde dehydrogenase</fullName>
        <ecNumber evidence="2 7">1.2.1.88</ecNumber>
    </recommendedName>
</protein>
<sequence>MSKTTDIKTFANEPFVDFSQPENREAMEQAIARVRAELGQTLPLHIGDQKIVTEDKIVSINPANKDEVIGYMSKANQQLAEQAMHTALETFETWKKVPARIRADYLFKAATLMRERKHEFSAMMILEAGKNYAEADADTAEAIDFMEFYAREMLRLDQINETQPLTPIPGEDNRLTYIPLGVGIVIPPWNFPLAICVGMTTAAVVSGNTVLLKPASTTPVIAHKFVALMEEIGLPSGVINFIPGSGAEVGDYLTTHPKTRFISFTGSKEVGLRISRLAADTAEGQIWMKRLVAEMGGKDGIVVDETADLDAAAQAIVASAFGFQGQKCSAGSRAVIVESVYPQIVEKVTELTGRLSIGLPEQNYPSGPVIDESSYNKILDYIEIGKTEGRLVAGGNKADGNGYYIQPTVFADVDRKARIMQEEIFGPVLALCSAKDYQEAIEIYNDTEFGLTGAFFSSNEERISEALETMHCGNLYVNRKCTGALVGAQPFGGFNMSGTDSKAGGHDYLLLFTQAKLTSRKL</sequence>
<dbReference type="InterPro" id="IPR016161">
    <property type="entry name" value="Ald_DH/histidinol_DH"/>
</dbReference>
<dbReference type="Pfam" id="PF00171">
    <property type="entry name" value="Aldedh"/>
    <property type="match status" value="1"/>
</dbReference>
<dbReference type="Gene3D" id="3.40.605.10">
    <property type="entry name" value="Aldehyde Dehydrogenase, Chain A, domain 1"/>
    <property type="match status" value="1"/>
</dbReference>
<dbReference type="SUPFAM" id="SSF53720">
    <property type="entry name" value="ALDH-like"/>
    <property type="match status" value="1"/>
</dbReference>
<dbReference type="STRING" id="1616788.AR543_07865"/>
<comment type="similarity">
    <text evidence="6">Belongs to the aldehyde dehydrogenase family. RocA subfamily.</text>
</comment>
<keyword evidence="10" id="KW-1185">Reference proteome</keyword>
<dbReference type="InterPro" id="IPR005932">
    <property type="entry name" value="RocA"/>
</dbReference>
<gene>
    <name evidence="9" type="ORF">AR543_07865</name>
</gene>
<dbReference type="InterPro" id="IPR016162">
    <property type="entry name" value="Ald_DH_N"/>
</dbReference>
<dbReference type="InterPro" id="IPR016163">
    <property type="entry name" value="Ald_DH_C"/>
</dbReference>
<evidence type="ECO:0000256" key="7">
    <source>
        <dbReference type="NCBIfam" id="TIGR01237"/>
    </source>
</evidence>
<dbReference type="EMBL" id="CP013023">
    <property type="protein sequence ID" value="ANF95929.1"/>
    <property type="molecule type" value="Genomic_DNA"/>
</dbReference>
<dbReference type="RefSeq" id="WP_060533323.1">
    <property type="nucleotide sequence ID" value="NZ_CP013023.1"/>
</dbReference>
<dbReference type="CDD" id="cd07124">
    <property type="entry name" value="ALDH_PutA-P5CDH-RocA"/>
    <property type="match status" value="1"/>
</dbReference>
<organism evidence="9 10">
    <name type="scientific">Paenibacillus bovis</name>
    <dbReference type="NCBI Taxonomy" id="1616788"/>
    <lineage>
        <taxon>Bacteria</taxon>
        <taxon>Bacillati</taxon>
        <taxon>Bacillota</taxon>
        <taxon>Bacilli</taxon>
        <taxon>Bacillales</taxon>
        <taxon>Paenibacillaceae</taxon>
        <taxon>Paenibacillus</taxon>
    </lineage>
</organism>
<evidence type="ECO:0000313" key="10">
    <source>
        <dbReference type="Proteomes" id="UP000078148"/>
    </source>
</evidence>
<dbReference type="NCBIfam" id="TIGR01237">
    <property type="entry name" value="D1pyr5carbox2"/>
    <property type="match status" value="1"/>
</dbReference>
<dbReference type="PANTHER" id="PTHR42862">
    <property type="entry name" value="DELTA-1-PYRROLINE-5-CARBOXYLATE DEHYDROGENASE 1, ISOFORM A-RELATED"/>
    <property type="match status" value="1"/>
</dbReference>
<dbReference type="GO" id="GO:0009898">
    <property type="term" value="C:cytoplasmic side of plasma membrane"/>
    <property type="evidence" value="ECO:0007669"/>
    <property type="project" value="TreeGrafter"/>
</dbReference>
<dbReference type="InterPro" id="IPR015590">
    <property type="entry name" value="Aldehyde_DH_dom"/>
</dbReference>
<evidence type="ECO:0000256" key="6">
    <source>
        <dbReference type="ARBA" id="ARBA00061617"/>
    </source>
</evidence>
<comment type="catalytic activity">
    <reaction evidence="5">
        <text>L-glutamate 5-semialdehyde + NAD(+) + H2O = L-glutamate + NADH + 2 H(+)</text>
        <dbReference type="Rhea" id="RHEA:30235"/>
        <dbReference type="ChEBI" id="CHEBI:15377"/>
        <dbReference type="ChEBI" id="CHEBI:15378"/>
        <dbReference type="ChEBI" id="CHEBI:29985"/>
        <dbReference type="ChEBI" id="CHEBI:57540"/>
        <dbReference type="ChEBI" id="CHEBI:57945"/>
        <dbReference type="ChEBI" id="CHEBI:58066"/>
        <dbReference type="EC" id="1.2.1.88"/>
    </reaction>
</comment>
<dbReference type="GO" id="GO:0010133">
    <property type="term" value="P:L-proline catabolic process to L-glutamate"/>
    <property type="evidence" value="ECO:0007669"/>
    <property type="project" value="TreeGrafter"/>
</dbReference>
<dbReference type="NCBIfam" id="NF002852">
    <property type="entry name" value="PRK03137.1"/>
    <property type="match status" value="1"/>
</dbReference>
<accession>A0A172ZEH7</accession>
<dbReference type="GO" id="GO:0004657">
    <property type="term" value="F:proline dehydrogenase activity"/>
    <property type="evidence" value="ECO:0007669"/>
    <property type="project" value="UniProtKB-ARBA"/>
</dbReference>